<accession>A0A9Q3GT71</accession>
<comment type="caution">
    <text evidence="1">The sequence shown here is derived from an EMBL/GenBank/DDBJ whole genome shotgun (WGS) entry which is preliminary data.</text>
</comment>
<reference evidence="1" key="1">
    <citation type="submission" date="2021-03" db="EMBL/GenBank/DDBJ databases">
        <title>Draft genome sequence of rust myrtle Austropuccinia psidii MF-1, a brazilian biotype.</title>
        <authorList>
            <person name="Quecine M.C."/>
            <person name="Pachon D.M.R."/>
            <person name="Bonatelli M.L."/>
            <person name="Correr F.H."/>
            <person name="Franceschini L.M."/>
            <person name="Leite T.F."/>
            <person name="Margarido G.R.A."/>
            <person name="Almeida C.A."/>
            <person name="Ferrarezi J.A."/>
            <person name="Labate C.A."/>
        </authorList>
    </citation>
    <scope>NUCLEOTIDE SEQUENCE</scope>
    <source>
        <strain evidence="1">MF-1</strain>
    </source>
</reference>
<dbReference type="Proteomes" id="UP000765509">
    <property type="component" value="Unassembled WGS sequence"/>
</dbReference>
<keyword evidence="2" id="KW-1185">Reference proteome</keyword>
<protein>
    <submittedName>
        <fullName evidence="1">Uncharacterized protein</fullName>
    </submittedName>
</protein>
<dbReference type="EMBL" id="AVOT02005169">
    <property type="protein sequence ID" value="MBW0478392.1"/>
    <property type="molecule type" value="Genomic_DNA"/>
</dbReference>
<gene>
    <name evidence="1" type="ORF">O181_018107</name>
</gene>
<evidence type="ECO:0000313" key="2">
    <source>
        <dbReference type="Proteomes" id="UP000765509"/>
    </source>
</evidence>
<proteinExistence type="predicted"/>
<dbReference type="AlphaFoldDB" id="A0A9Q3GT71"/>
<sequence>MGDSSKITELSNPRLEDDAVAREYKKAEILHRFLVIAERIRPQLQIDGSNFNVWSWNMIHAWTTCFIGDEEYFTINEKDKDYRRSLVALSFIRNSVEHQLFDSISS</sequence>
<evidence type="ECO:0000313" key="1">
    <source>
        <dbReference type="EMBL" id="MBW0478392.1"/>
    </source>
</evidence>
<name>A0A9Q3GT71_9BASI</name>
<organism evidence="1 2">
    <name type="scientific">Austropuccinia psidii MF-1</name>
    <dbReference type="NCBI Taxonomy" id="1389203"/>
    <lineage>
        <taxon>Eukaryota</taxon>
        <taxon>Fungi</taxon>
        <taxon>Dikarya</taxon>
        <taxon>Basidiomycota</taxon>
        <taxon>Pucciniomycotina</taxon>
        <taxon>Pucciniomycetes</taxon>
        <taxon>Pucciniales</taxon>
        <taxon>Sphaerophragmiaceae</taxon>
        <taxon>Austropuccinia</taxon>
    </lineage>
</organism>